<sequence length="222" mass="24880">MTKLHFDPLTLPIDSLAGEAAVLEERLTPHWLRERFAHPPRWSPETVEERLLKVRDGNPTPASVLMPLVQRPQGITMLLTQRTAHLTDHAGQVSLPGGRAEDEDATPIDTALRESEEEIGLDRGCVEVLGTLPEHFTGSGYRITPVVGLVHPPFDLRADPFEVAEIFEVPLGFLMDGMNHERRSIPVPGGGRRSFYAMPYDRFFIWGATAAMLRNLFHFLRA</sequence>
<dbReference type="GO" id="GO:0010945">
    <property type="term" value="F:coenzyme A diphosphatase activity"/>
    <property type="evidence" value="ECO:0007669"/>
    <property type="project" value="InterPro"/>
</dbReference>
<name>A0A934SQD0_9BURK</name>
<accession>A0A934SQD0</accession>
<evidence type="ECO:0000313" key="9">
    <source>
        <dbReference type="Proteomes" id="UP000622890"/>
    </source>
</evidence>
<dbReference type="PROSITE" id="PS51462">
    <property type="entry name" value="NUDIX"/>
    <property type="match status" value="1"/>
</dbReference>
<evidence type="ECO:0000256" key="4">
    <source>
        <dbReference type="ARBA" id="ARBA00022801"/>
    </source>
</evidence>
<dbReference type="RefSeq" id="WP_200591581.1">
    <property type="nucleotide sequence ID" value="NZ_JAEPBG010000003.1"/>
</dbReference>
<comment type="cofactor">
    <cofactor evidence="2">
        <name>Mg(2+)</name>
        <dbReference type="ChEBI" id="CHEBI:18420"/>
    </cofactor>
</comment>
<comment type="caution">
    <text evidence="8">The sequence shown here is derived from an EMBL/GenBank/DDBJ whole genome shotgun (WGS) entry which is preliminary data.</text>
</comment>
<evidence type="ECO:0000256" key="5">
    <source>
        <dbReference type="ARBA" id="ARBA00022842"/>
    </source>
</evidence>
<evidence type="ECO:0000256" key="3">
    <source>
        <dbReference type="ARBA" id="ARBA00022723"/>
    </source>
</evidence>
<organism evidence="8 9">
    <name type="scientific">Noviherbaspirillum pedocola</name>
    <dbReference type="NCBI Taxonomy" id="2801341"/>
    <lineage>
        <taxon>Bacteria</taxon>
        <taxon>Pseudomonadati</taxon>
        <taxon>Pseudomonadota</taxon>
        <taxon>Betaproteobacteria</taxon>
        <taxon>Burkholderiales</taxon>
        <taxon>Oxalobacteraceae</taxon>
        <taxon>Noviherbaspirillum</taxon>
    </lineage>
</organism>
<dbReference type="InterPro" id="IPR000086">
    <property type="entry name" value="NUDIX_hydrolase_dom"/>
</dbReference>
<keyword evidence="9" id="KW-1185">Reference proteome</keyword>
<evidence type="ECO:0000256" key="6">
    <source>
        <dbReference type="ARBA" id="ARBA00023211"/>
    </source>
</evidence>
<reference evidence="8" key="1">
    <citation type="submission" date="2021-01" db="EMBL/GenBank/DDBJ databases">
        <title>Genome sequence of strain Noviherbaspirillum sp. DKR-6.</title>
        <authorList>
            <person name="Chaudhary D.K."/>
        </authorList>
    </citation>
    <scope>NUCLEOTIDE SEQUENCE</scope>
    <source>
        <strain evidence="8">DKR-6</strain>
    </source>
</reference>
<proteinExistence type="predicted"/>
<dbReference type="Pfam" id="PF00293">
    <property type="entry name" value="NUDIX"/>
    <property type="match status" value="1"/>
</dbReference>
<dbReference type="CDD" id="cd03426">
    <property type="entry name" value="NUDIX_CoAse_Nudt7"/>
    <property type="match status" value="1"/>
</dbReference>
<comment type="cofactor">
    <cofactor evidence="1">
        <name>Mn(2+)</name>
        <dbReference type="ChEBI" id="CHEBI:29035"/>
    </cofactor>
</comment>
<evidence type="ECO:0000256" key="2">
    <source>
        <dbReference type="ARBA" id="ARBA00001946"/>
    </source>
</evidence>
<feature type="domain" description="Nudix hydrolase" evidence="7">
    <location>
        <begin position="59"/>
        <end position="192"/>
    </location>
</feature>
<dbReference type="Gene3D" id="3.90.79.10">
    <property type="entry name" value="Nucleoside Triphosphate Pyrophosphohydrolase"/>
    <property type="match status" value="1"/>
</dbReference>
<keyword evidence="4" id="KW-0378">Hydrolase</keyword>
<keyword evidence="6" id="KW-0464">Manganese</keyword>
<dbReference type="GO" id="GO:0046872">
    <property type="term" value="F:metal ion binding"/>
    <property type="evidence" value="ECO:0007669"/>
    <property type="project" value="UniProtKB-KW"/>
</dbReference>
<dbReference type="SUPFAM" id="SSF55811">
    <property type="entry name" value="Nudix"/>
    <property type="match status" value="1"/>
</dbReference>
<evidence type="ECO:0000259" key="7">
    <source>
        <dbReference type="PROSITE" id="PS51462"/>
    </source>
</evidence>
<keyword evidence="5" id="KW-0460">Magnesium</keyword>
<dbReference type="NCBIfam" id="NF007980">
    <property type="entry name" value="PRK10707.1"/>
    <property type="match status" value="1"/>
</dbReference>
<dbReference type="AlphaFoldDB" id="A0A934SQD0"/>
<evidence type="ECO:0000256" key="1">
    <source>
        <dbReference type="ARBA" id="ARBA00001936"/>
    </source>
</evidence>
<dbReference type="InterPro" id="IPR045121">
    <property type="entry name" value="CoAse"/>
</dbReference>
<evidence type="ECO:0000313" key="8">
    <source>
        <dbReference type="EMBL" id="MBK4734806.1"/>
    </source>
</evidence>
<dbReference type="PANTHER" id="PTHR12992:SF11">
    <property type="entry name" value="MITOCHONDRIAL COENZYME A DIPHOSPHATASE NUDT8"/>
    <property type="match status" value="1"/>
</dbReference>
<dbReference type="InterPro" id="IPR015797">
    <property type="entry name" value="NUDIX_hydrolase-like_dom_sf"/>
</dbReference>
<dbReference type="PANTHER" id="PTHR12992">
    <property type="entry name" value="NUDIX HYDROLASE"/>
    <property type="match status" value="1"/>
</dbReference>
<dbReference type="Proteomes" id="UP000622890">
    <property type="component" value="Unassembled WGS sequence"/>
</dbReference>
<gene>
    <name evidence="8" type="ORF">JJB74_09340</name>
</gene>
<keyword evidence="3" id="KW-0479">Metal-binding</keyword>
<protein>
    <submittedName>
        <fullName evidence="8">CoA pyrophosphatase</fullName>
    </submittedName>
</protein>
<dbReference type="EMBL" id="JAEPBG010000003">
    <property type="protein sequence ID" value="MBK4734806.1"/>
    <property type="molecule type" value="Genomic_DNA"/>
</dbReference>